<accession>A0A517Y0W9</accession>
<dbReference type="UniPathway" id="UPA00575"/>
<dbReference type="EC" id="2.1.1.45" evidence="1 4"/>
<comment type="subcellular location">
    <subcellularLocation>
        <location evidence="4">Cytoplasm</location>
    </subcellularLocation>
</comment>
<dbReference type="PANTHER" id="PTHR11548:SF9">
    <property type="entry name" value="THYMIDYLATE SYNTHASE"/>
    <property type="match status" value="1"/>
</dbReference>
<dbReference type="PANTHER" id="PTHR11548">
    <property type="entry name" value="THYMIDYLATE SYNTHASE 1"/>
    <property type="match status" value="1"/>
</dbReference>
<dbReference type="GO" id="GO:0005829">
    <property type="term" value="C:cytosol"/>
    <property type="evidence" value="ECO:0007669"/>
    <property type="project" value="TreeGrafter"/>
</dbReference>
<keyword evidence="4" id="KW-0963">Cytoplasm</keyword>
<dbReference type="GO" id="GO:0004799">
    <property type="term" value="F:thymidylate synthase activity"/>
    <property type="evidence" value="ECO:0007669"/>
    <property type="project" value="UniProtKB-UniRule"/>
</dbReference>
<proteinExistence type="inferred from homology"/>
<evidence type="ECO:0000256" key="4">
    <source>
        <dbReference type="HAMAP-Rule" id="MF_00008"/>
    </source>
</evidence>
<evidence type="ECO:0000313" key="7">
    <source>
        <dbReference type="Proteomes" id="UP000319576"/>
    </source>
</evidence>
<comment type="caution">
    <text evidence="4">Lacks conserved residue(s) required for the propagation of feature annotation.</text>
</comment>
<dbReference type="InterPro" id="IPR000398">
    <property type="entry name" value="Thymidylate_synthase"/>
</dbReference>
<organism evidence="6 7">
    <name type="scientific">Urbifossiella limnaea</name>
    <dbReference type="NCBI Taxonomy" id="2528023"/>
    <lineage>
        <taxon>Bacteria</taxon>
        <taxon>Pseudomonadati</taxon>
        <taxon>Planctomycetota</taxon>
        <taxon>Planctomycetia</taxon>
        <taxon>Gemmatales</taxon>
        <taxon>Gemmataceae</taxon>
        <taxon>Urbifossiella</taxon>
    </lineage>
</organism>
<gene>
    <name evidence="6" type="primary">thyA2</name>
    <name evidence="4" type="synonym">thyA</name>
    <name evidence="6" type="ORF">ETAA1_54090</name>
</gene>
<comment type="function">
    <text evidence="4">Catalyzes the reductive methylation of 2'-deoxyuridine-5'-monophosphate (dUMP) to 2'-deoxythymidine-5'-monophosphate (dTMP) while utilizing 5,10-methylenetetrahydrofolate (mTHF) as the methyl donor and reductant in the reaction, yielding dihydrofolate (DHF) as a by-product. This enzymatic reaction provides an intracellular de novo source of dTMP, an essential precursor for DNA biosynthesis.</text>
</comment>
<feature type="binding site" description="in other chain" evidence="4">
    <location>
        <begin position="180"/>
        <end position="183"/>
    </location>
    <ligand>
        <name>dUMP</name>
        <dbReference type="ChEBI" id="CHEBI:246422"/>
        <note>ligand shared between dimeric partners</note>
    </ligand>
</feature>
<evidence type="ECO:0000313" key="6">
    <source>
        <dbReference type="EMBL" id="QDU23409.1"/>
    </source>
</evidence>
<keyword evidence="4" id="KW-0545">Nucleotide biosynthesis</keyword>
<dbReference type="KEGG" id="uli:ETAA1_54090"/>
<keyword evidence="7" id="KW-1185">Reference proteome</keyword>
<dbReference type="GO" id="GO:0032259">
    <property type="term" value="P:methylation"/>
    <property type="evidence" value="ECO:0007669"/>
    <property type="project" value="UniProtKB-KW"/>
</dbReference>
<dbReference type="InterPro" id="IPR045097">
    <property type="entry name" value="Thymidate_synth/dCMP_Mease"/>
</dbReference>
<comment type="catalytic activity">
    <reaction evidence="4">
        <text>dUMP + (6R)-5,10-methylene-5,6,7,8-tetrahydrofolate = 7,8-dihydrofolate + dTMP</text>
        <dbReference type="Rhea" id="RHEA:12104"/>
        <dbReference type="ChEBI" id="CHEBI:15636"/>
        <dbReference type="ChEBI" id="CHEBI:57451"/>
        <dbReference type="ChEBI" id="CHEBI:63528"/>
        <dbReference type="ChEBI" id="CHEBI:246422"/>
        <dbReference type="EC" id="2.1.1.45"/>
    </reaction>
</comment>
<feature type="binding site" evidence="4">
    <location>
        <begin position="139"/>
        <end position="140"/>
    </location>
    <ligand>
        <name>dUMP</name>
        <dbReference type="ChEBI" id="CHEBI:246422"/>
        <note>ligand shared between dimeric partners</note>
    </ligand>
</feature>
<keyword evidence="2 4" id="KW-0489">Methyltransferase</keyword>
<dbReference type="Pfam" id="PF00303">
    <property type="entry name" value="Thymidylat_synt"/>
    <property type="match status" value="1"/>
</dbReference>
<protein>
    <recommendedName>
        <fullName evidence="1 4">Thymidylate synthase</fullName>
        <shortName evidence="4">TS</shortName>
        <shortName evidence="4">TSase</shortName>
        <ecNumber evidence="1 4">2.1.1.45</ecNumber>
    </recommendedName>
</protein>
<dbReference type="InterPro" id="IPR023451">
    <property type="entry name" value="Thymidate_synth/dCMP_Mease_dom"/>
</dbReference>
<dbReference type="PRINTS" id="PR00108">
    <property type="entry name" value="THYMDSNTHASE"/>
</dbReference>
<sequence length="278" mass="30868">MEPYLNLLRDVYTRGIDKPQRAKVGGRSLLCRSLFAPNPIRLDLAAGFPLLTTKRMAIRPVAVELLWFLSGSTNNNDLLAQNVRIWDAWADPVTGELGPVYGKQWRRWEAADGRRVDQITELVQNVRAVAADPWHPAARRLLLTAWNPGDMPPPTTPTGCHTLAQFNVTAGRLSCHLYQRSADMLLGVPYNIASYALLTHLLARVTGLGVGEYVHSFGDAHVYENHFEQVAEQLTRTPRPLPTLVLADDITSLDDVRVDQISVAGYDPHPPIRGEVAV</sequence>
<dbReference type="AlphaFoldDB" id="A0A517Y0W9"/>
<feature type="binding site" evidence="4">
    <location>
        <position position="183"/>
    </location>
    <ligand>
        <name>(6R)-5,10-methylene-5,6,7,8-tetrahydrofolate</name>
        <dbReference type="ChEBI" id="CHEBI:15636"/>
    </ligand>
</feature>
<feature type="binding site" description="in other chain" evidence="4">
    <location>
        <begin position="221"/>
        <end position="223"/>
    </location>
    <ligand>
        <name>dUMP</name>
        <dbReference type="ChEBI" id="CHEBI:246422"/>
        <note>ligand shared between dimeric partners</note>
    </ligand>
</feature>
<name>A0A517Y0W9_9BACT</name>
<dbReference type="NCBIfam" id="TIGR03284">
    <property type="entry name" value="thym_sym"/>
    <property type="match status" value="1"/>
</dbReference>
<comment type="pathway">
    <text evidence="4">Pyrimidine metabolism; dTTP biosynthesis.</text>
</comment>
<feature type="active site" description="Nucleophile" evidence="4">
    <location>
        <position position="160"/>
    </location>
</feature>
<evidence type="ECO:0000256" key="2">
    <source>
        <dbReference type="ARBA" id="ARBA00022603"/>
    </source>
</evidence>
<dbReference type="NCBIfam" id="NF002497">
    <property type="entry name" value="PRK01827.1-3"/>
    <property type="match status" value="1"/>
</dbReference>
<dbReference type="RefSeq" id="WP_145243657.1">
    <property type="nucleotide sequence ID" value="NZ_CP036273.1"/>
</dbReference>
<dbReference type="CDD" id="cd00351">
    <property type="entry name" value="TS_Pyrimidine_HMase"/>
    <property type="match status" value="1"/>
</dbReference>
<feature type="domain" description="Thymidylate synthase/dCMP hydroxymethylase" evidence="5">
    <location>
        <begin position="3"/>
        <end position="278"/>
    </location>
</feature>
<dbReference type="HAMAP" id="MF_00008">
    <property type="entry name" value="Thymidy_synth_bact"/>
    <property type="match status" value="1"/>
</dbReference>
<dbReference type="Proteomes" id="UP000319576">
    <property type="component" value="Chromosome"/>
</dbReference>
<keyword evidence="3 4" id="KW-0808">Transferase</keyword>
<evidence type="ECO:0000259" key="5">
    <source>
        <dbReference type="Pfam" id="PF00303"/>
    </source>
</evidence>
<evidence type="ECO:0000256" key="3">
    <source>
        <dbReference type="ARBA" id="ARBA00022679"/>
    </source>
</evidence>
<dbReference type="OrthoDB" id="9774633at2"/>
<feature type="binding site" description="in other chain" evidence="4">
    <location>
        <position position="27"/>
    </location>
    <ligand>
        <name>dUMP</name>
        <dbReference type="ChEBI" id="CHEBI:246422"/>
        <note>ligand shared between dimeric partners</note>
    </ligand>
</feature>
<dbReference type="SUPFAM" id="SSF55831">
    <property type="entry name" value="Thymidylate synthase/dCMP hydroxymethylase"/>
    <property type="match status" value="1"/>
</dbReference>
<dbReference type="InterPro" id="IPR036926">
    <property type="entry name" value="Thymidate_synth/dCMP_Mease_sf"/>
</dbReference>
<comment type="subunit">
    <text evidence="4">Homodimer.</text>
</comment>
<reference evidence="6 7" key="1">
    <citation type="submission" date="2019-02" db="EMBL/GenBank/DDBJ databases">
        <title>Deep-cultivation of Planctomycetes and their phenomic and genomic characterization uncovers novel biology.</title>
        <authorList>
            <person name="Wiegand S."/>
            <person name="Jogler M."/>
            <person name="Boedeker C."/>
            <person name="Pinto D."/>
            <person name="Vollmers J."/>
            <person name="Rivas-Marin E."/>
            <person name="Kohn T."/>
            <person name="Peeters S.H."/>
            <person name="Heuer A."/>
            <person name="Rast P."/>
            <person name="Oberbeckmann S."/>
            <person name="Bunk B."/>
            <person name="Jeske O."/>
            <person name="Meyerdierks A."/>
            <person name="Storesund J.E."/>
            <person name="Kallscheuer N."/>
            <person name="Luecker S."/>
            <person name="Lage O.M."/>
            <person name="Pohl T."/>
            <person name="Merkel B.J."/>
            <person name="Hornburger P."/>
            <person name="Mueller R.-W."/>
            <person name="Bruemmer F."/>
            <person name="Labrenz M."/>
            <person name="Spormann A.M."/>
            <person name="Op den Camp H."/>
            <person name="Overmann J."/>
            <person name="Amann R."/>
            <person name="Jetten M.S.M."/>
            <person name="Mascher T."/>
            <person name="Medema M.H."/>
            <person name="Devos D.P."/>
            <person name="Kaster A.-K."/>
            <person name="Ovreas L."/>
            <person name="Rohde M."/>
            <person name="Galperin M.Y."/>
            <person name="Jogler C."/>
        </authorList>
    </citation>
    <scope>NUCLEOTIDE SEQUENCE [LARGE SCALE GENOMIC DNA]</scope>
    <source>
        <strain evidence="6 7">ETA_A1</strain>
    </source>
</reference>
<dbReference type="Gene3D" id="3.30.572.10">
    <property type="entry name" value="Thymidylate synthase/dCMP hydroxymethylase domain"/>
    <property type="match status" value="1"/>
</dbReference>
<evidence type="ECO:0000256" key="1">
    <source>
        <dbReference type="ARBA" id="ARBA00011947"/>
    </source>
</evidence>
<dbReference type="GO" id="GO:0006235">
    <property type="term" value="P:dTTP biosynthetic process"/>
    <property type="evidence" value="ECO:0007669"/>
    <property type="project" value="UniProtKB-UniRule"/>
</dbReference>
<dbReference type="GO" id="GO:0006231">
    <property type="term" value="P:dTMP biosynthetic process"/>
    <property type="evidence" value="ECO:0007669"/>
    <property type="project" value="UniProtKB-UniRule"/>
</dbReference>
<feature type="binding site" evidence="4">
    <location>
        <position position="277"/>
    </location>
    <ligand>
        <name>(6R)-5,10-methylene-5,6,7,8-tetrahydrofolate</name>
        <dbReference type="ChEBI" id="CHEBI:15636"/>
    </ligand>
</feature>
<comment type="similarity">
    <text evidence="4">Belongs to the thymidylate synthase family. Bacterial-type ThyA subfamily.</text>
</comment>
<feature type="binding site" description="in other chain" evidence="4">
    <location>
        <position position="191"/>
    </location>
    <ligand>
        <name>dUMP</name>
        <dbReference type="ChEBI" id="CHEBI:246422"/>
        <note>ligand shared between dimeric partners</note>
    </ligand>
</feature>
<dbReference type="EMBL" id="CP036273">
    <property type="protein sequence ID" value="QDU23409.1"/>
    <property type="molecule type" value="Genomic_DNA"/>
</dbReference>